<dbReference type="Gene3D" id="1.10.510.10">
    <property type="entry name" value="Transferase(Phosphotransferase) domain 1"/>
    <property type="match status" value="1"/>
</dbReference>
<dbReference type="GO" id="GO:0007169">
    <property type="term" value="P:cell surface receptor protein tyrosine kinase signaling pathway"/>
    <property type="evidence" value="ECO:0007669"/>
    <property type="project" value="TreeGrafter"/>
</dbReference>
<evidence type="ECO:0000256" key="11">
    <source>
        <dbReference type="PIRSR" id="PIRSR000615-3"/>
    </source>
</evidence>
<evidence type="ECO:0000256" key="6">
    <source>
        <dbReference type="ARBA" id="ARBA00023170"/>
    </source>
</evidence>
<gene>
    <name evidence="18" type="ORF">AMK59_1704</name>
</gene>
<feature type="compositionally biased region" description="Polar residues" evidence="14">
    <location>
        <begin position="673"/>
        <end position="683"/>
    </location>
</feature>
<dbReference type="Proteomes" id="UP000051574">
    <property type="component" value="Unassembled WGS sequence"/>
</dbReference>
<dbReference type="InterPro" id="IPR001245">
    <property type="entry name" value="Ser-Thr/Tyr_kinase_cat_dom"/>
</dbReference>
<feature type="site" description="Important for interaction with phosphotyrosine-binding proteins" evidence="12">
    <location>
        <position position="625"/>
    </location>
</feature>
<dbReference type="PROSITE" id="PS50835">
    <property type="entry name" value="IG_LIKE"/>
    <property type="match status" value="2"/>
</dbReference>
<keyword evidence="2 15" id="KW-0812">Transmembrane</keyword>
<keyword evidence="3 15" id="KW-1133">Transmembrane helix</keyword>
<dbReference type="Gene3D" id="2.60.40.10">
    <property type="entry name" value="Immunoglobulins"/>
    <property type="match status" value="2"/>
</dbReference>
<evidence type="ECO:0000256" key="9">
    <source>
        <dbReference type="PIRSR" id="PIRSR000615-1"/>
    </source>
</evidence>
<dbReference type="InterPro" id="IPR011009">
    <property type="entry name" value="Kinase-like_dom_sf"/>
</dbReference>
<dbReference type="InterPro" id="IPR017441">
    <property type="entry name" value="Protein_kinase_ATP_BS"/>
</dbReference>
<dbReference type="GO" id="GO:0046872">
    <property type="term" value="F:metal ion binding"/>
    <property type="evidence" value="ECO:0007669"/>
    <property type="project" value="UniProtKB-KW"/>
</dbReference>
<evidence type="ECO:0000256" key="4">
    <source>
        <dbReference type="ARBA" id="ARBA00023136"/>
    </source>
</evidence>
<name>A0A0T6BCT0_9SCAR</name>
<feature type="non-terminal residue" evidence="18">
    <location>
        <position position="1"/>
    </location>
</feature>
<dbReference type="PROSITE" id="PS00107">
    <property type="entry name" value="PROTEIN_KINASE_ATP"/>
    <property type="match status" value="1"/>
</dbReference>
<evidence type="ECO:0000256" key="8">
    <source>
        <dbReference type="ARBA" id="ARBA00051243"/>
    </source>
</evidence>
<dbReference type="GO" id="GO:0043235">
    <property type="term" value="C:receptor complex"/>
    <property type="evidence" value="ECO:0007669"/>
    <property type="project" value="TreeGrafter"/>
</dbReference>
<dbReference type="CDD" id="cd00096">
    <property type="entry name" value="Ig"/>
    <property type="match status" value="2"/>
</dbReference>
<feature type="region of interest" description="Disordered" evidence="14">
    <location>
        <begin position="651"/>
        <end position="683"/>
    </location>
</feature>
<dbReference type="InterPro" id="IPR050122">
    <property type="entry name" value="RTK"/>
</dbReference>
<dbReference type="PANTHER" id="PTHR24416:SF600">
    <property type="entry name" value="PDGF- AND VEGF-RECEPTOR RELATED, ISOFORM J"/>
    <property type="match status" value="1"/>
</dbReference>
<feature type="binding site" evidence="10 13">
    <location>
        <position position="299"/>
    </location>
    <ligand>
        <name>ATP</name>
        <dbReference type="ChEBI" id="CHEBI:30616"/>
    </ligand>
</feature>
<evidence type="ECO:0000256" key="1">
    <source>
        <dbReference type="ARBA" id="ARBA00004167"/>
    </source>
</evidence>
<dbReference type="SUPFAM" id="SSF48726">
    <property type="entry name" value="Immunoglobulin"/>
    <property type="match status" value="2"/>
</dbReference>
<dbReference type="Pfam" id="PF07679">
    <property type="entry name" value="I-set"/>
    <property type="match status" value="1"/>
</dbReference>
<feature type="binding site" evidence="10">
    <location>
        <position position="485"/>
    </location>
    <ligand>
        <name>ATP</name>
        <dbReference type="ChEBI" id="CHEBI:30616"/>
    </ligand>
</feature>
<evidence type="ECO:0000259" key="16">
    <source>
        <dbReference type="PROSITE" id="PS50011"/>
    </source>
</evidence>
<evidence type="ECO:0000313" key="18">
    <source>
        <dbReference type="EMBL" id="KRT85113.1"/>
    </source>
</evidence>
<evidence type="ECO:0000256" key="10">
    <source>
        <dbReference type="PIRSR" id="PIRSR000615-2"/>
    </source>
</evidence>
<keyword evidence="11" id="KW-0479">Metal-binding</keyword>
<dbReference type="PIRSF" id="PIRSF000615">
    <property type="entry name" value="TyrPK_CSF1-R"/>
    <property type="match status" value="1"/>
</dbReference>
<evidence type="ECO:0000256" key="3">
    <source>
        <dbReference type="ARBA" id="ARBA00022989"/>
    </source>
</evidence>
<accession>A0A0T6BCT0</accession>
<dbReference type="SMART" id="SM00408">
    <property type="entry name" value="IGc2"/>
    <property type="match status" value="2"/>
</dbReference>
<evidence type="ECO:0000256" key="7">
    <source>
        <dbReference type="ARBA" id="ARBA00023180"/>
    </source>
</evidence>
<feature type="binding site" evidence="10">
    <location>
        <begin position="273"/>
        <end position="280"/>
    </location>
    <ligand>
        <name>ATP</name>
        <dbReference type="ChEBI" id="CHEBI:30616"/>
    </ligand>
</feature>
<dbReference type="Pfam" id="PF07714">
    <property type="entry name" value="PK_Tyr_Ser-Thr"/>
    <property type="match status" value="1"/>
</dbReference>
<dbReference type="GO" id="GO:0004714">
    <property type="term" value="F:transmembrane receptor protein tyrosine kinase activity"/>
    <property type="evidence" value="ECO:0007669"/>
    <property type="project" value="UniProtKB-EC"/>
</dbReference>
<dbReference type="GO" id="GO:0005524">
    <property type="term" value="F:ATP binding"/>
    <property type="evidence" value="ECO:0007669"/>
    <property type="project" value="UniProtKB-UniRule"/>
</dbReference>
<keyword evidence="5" id="KW-1015">Disulfide bond</keyword>
<feature type="binding site" evidence="11">
    <location>
        <position position="499"/>
    </location>
    <ligand>
        <name>Mg(2+)</name>
        <dbReference type="ChEBI" id="CHEBI:18420"/>
    </ligand>
</feature>
<comment type="caution">
    <text evidence="18">The sequence shown here is derived from an EMBL/GenBank/DDBJ whole genome shotgun (WGS) entry which is preliminary data.</text>
</comment>
<feature type="domain" description="Ig-like" evidence="17">
    <location>
        <begin position="89"/>
        <end position="179"/>
    </location>
</feature>
<dbReference type="AlphaFoldDB" id="A0A0T6BCT0"/>
<evidence type="ECO:0000256" key="12">
    <source>
        <dbReference type="PIRSR" id="PIRSR000615-4"/>
    </source>
</evidence>
<evidence type="ECO:0000259" key="17">
    <source>
        <dbReference type="PROSITE" id="PS50835"/>
    </source>
</evidence>
<dbReference type="InterPro" id="IPR008266">
    <property type="entry name" value="Tyr_kinase_AS"/>
</dbReference>
<evidence type="ECO:0000313" key="19">
    <source>
        <dbReference type="Proteomes" id="UP000051574"/>
    </source>
</evidence>
<evidence type="ECO:0000256" key="13">
    <source>
        <dbReference type="PROSITE-ProRule" id="PRU10141"/>
    </source>
</evidence>
<evidence type="ECO:0000256" key="5">
    <source>
        <dbReference type="ARBA" id="ARBA00023157"/>
    </source>
</evidence>
<feature type="domain" description="Ig-like" evidence="17">
    <location>
        <begin position="1"/>
        <end position="76"/>
    </location>
</feature>
<dbReference type="InterPro" id="IPR007110">
    <property type="entry name" value="Ig-like_dom"/>
</dbReference>
<keyword evidence="7" id="KW-0325">Glycoprotein</keyword>
<dbReference type="InterPro" id="IPR036179">
    <property type="entry name" value="Ig-like_dom_sf"/>
</dbReference>
<dbReference type="InterPro" id="IPR013783">
    <property type="entry name" value="Ig-like_fold"/>
</dbReference>
<dbReference type="GO" id="GO:0005886">
    <property type="term" value="C:plasma membrane"/>
    <property type="evidence" value="ECO:0007669"/>
    <property type="project" value="TreeGrafter"/>
</dbReference>
<keyword evidence="10 13" id="KW-0067">ATP-binding</keyword>
<evidence type="ECO:0000256" key="14">
    <source>
        <dbReference type="SAM" id="MobiDB-lite"/>
    </source>
</evidence>
<comment type="subcellular location">
    <subcellularLocation>
        <location evidence="1">Membrane</location>
        <topology evidence="1">Single-pass membrane protein</topology>
    </subcellularLocation>
</comment>
<sequence length="683" mass="77605">GSQVQFECLATIQNYSSVIVWLFNSGLLDDEKDVTLQTSKTQFSVNSSVIIHKMGNEHAGMYTCYTETIPEHKTIFSGTTIAVVAPQKPRITVTNMDTPHEKIYPNTNNFTCFYEAVPRASIKWYKDDLEIFADNARLKFENMKQVLLFIKPNYTTDEGRYTCRVKNRLGSVNKTATLRFANKSPGNSTPTQVAVGILLVLLIAITIPLVYKIRKERQMKKILKQAGLSNFENGAVESINPNLGIDDQAQLLPYNKKSWEIPKERIKLGKQLGAGAFGVVMEGVIERYDNNTDLKVAVKMIKRNADDIYLIALLSELKIMVHLGKHLNVVNLIGACTKHIVQRELYVIVEFCRFGNLRNYLLHHRENFINQIDRDTETINYSIGADVLSRPFPVASDDSQAGLSSGDDDRTNSIYVAETIVPMSPGRGRGNKSLMSNISIPLREKPNCKVKPICTKDLLTWAFQVSRGMEYLASRRVLHGDLASRNILLATNNIVKICDFGLAKRMYKRDDYKKKGRGPLPIKWMSIESMRDRVFSTQSDVWSFGIVLWEFFSLARTPYPGMAADERILQKLVEGYRMDQPTYATKEIYSLMLNCWETEPLSRPTFQELSDSIGSMLEESVAKFYTDLNDPYLMMNKERMKGGQKDYLQMVSPPDFKTPSSSNHPHRKARWQAQVTSAPSHLF</sequence>
<feature type="domain" description="Protein kinase" evidence="16">
    <location>
        <begin position="266"/>
        <end position="633"/>
    </location>
</feature>
<comment type="catalytic activity">
    <reaction evidence="8">
        <text>L-tyrosyl-[protein] + ATP = O-phospho-L-tyrosyl-[protein] + ADP + H(+)</text>
        <dbReference type="Rhea" id="RHEA:10596"/>
        <dbReference type="Rhea" id="RHEA-COMP:10136"/>
        <dbReference type="Rhea" id="RHEA-COMP:20101"/>
        <dbReference type="ChEBI" id="CHEBI:15378"/>
        <dbReference type="ChEBI" id="CHEBI:30616"/>
        <dbReference type="ChEBI" id="CHEBI:46858"/>
        <dbReference type="ChEBI" id="CHEBI:61978"/>
        <dbReference type="ChEBI" id="CHEBI:456216"/>
        <dbReference type="EC" id="2.7.10.1"/>
    </reaction>
</comment>
<protein>
    <submittedName>
        <fullName evidence="18">Immunoglobulin</fullName>
    </submittedName>
</protein>
<dbReference type="PROSITE" id="PS50011">
    <property type="entry name" value="PROTEIN_KINASE_DOM"/>
    <property type="match status" value="1"/>
</dbReference>
<dbReference type="InterPro" id="IPR013098">
    <property type="entry name" value="Ig_I-set"/>
</dbReference>
<dbReference type="PANTHER" id="PTHR24416">
    <property type="entry name" value="TYROSINE-PROTEIN KINASE RECEPTOR"/>
    <property type="match status" value="1"/>
</dbReference>
<dbReference type="SUPFAM" id="SSF56112">
    <property type="entry name" value="Protein kinase-like (PK-like)"/>
    <property type="match status" value="1"/>
</dbReference>
<feature type="transmembrane region" description="Helical" evidence="15">
    <location>
        <begin position="193"/>
        <end position="211"/>
    </location>
</feature>
<dbReference type="FunFam" id="3.30.200.20:FF:000384">
    <property type="entry name" value="Receptor protein-tyrosine kinase"/>
    <property type="match status" value="1"/>
</dbReference>
<dbReference type="OrthoDB" id="3256376at2759"/>
<evidence type="ECO:0000256" key="15">
    <source>
        <dbReference type="SAM" id="Phobius"/>
    </source>
</evidence>
<feature type="active site" description="Proton acceptor" evidence="9">
    <location>
        <position position="481"/>
    </location>
</feature>
<keyword evidence="11" id="KW-0460">Magnesium</keyword>
<reference evidence="18 19" key="1">
    <citation type="submission" date="2015-09" db="EMBL/GenBank/DDBJ databases">
        <title>Draft genome of the scarab beetle Oryctes borbonicus.</title>
        <authorList>
            <person name="Meyer J.M."/>
            <person name="Markov G.V."/>
            <person name="Baskaran P."/>
            <person name="Herrmann M."/>
            <person name="Sommer R.J."/>
            <person name="Roedelsperger C."/>
        </authorList>
    </citation>
    <scope>NUCLEOTIDE SEQUENCE [LARGE SCALE GENOMIC DNA]</scope>
    <source>
        <strain evidence="18">OB123</strain>
        <tissue evidence="18">Whole animal</tissue>
    </source>
</reference>
<dbReference type="InterPro" id="IPR003598">
    <property type="entry name" value="Ig_sub2"/>
</dbReference>
<feature type="binding site" evidence="11">
    <location>
        <position position="486"/>
    </location>
    <ligand>
        <name>Mg(2+)</name>
        <dbReference type="ChEBI" id="CHEBI:18420"/>
    </ligand>
</feature>
<dbReference type="FunFam" id="1.10.510.10:FF:000373">
    <property type="entry name" value="Receptor protein-tyrosine kinase"/>
    <property type="match status" value="1"/>
</dbReference>
<dbReference type="PROSITE" id="PS00109">
    <property type="entry name" value="PROTEIN_KINASE_TYR"/>
    <property type="match status" value="1"/>
</dbReference>
<proteinExistence type="predicted"/>
<organism evidence="18 19">
    <name type="scientific">Oryctes borbonicus</name>
    <dbReference type="NCBI Taxonomy" id="1629725"/>
    <lineage>
        <taxon>Eukaryota</taxon>
        <taxon>Metazoa</taxon>
        <taxon>Ecdysozoa</taxon>
        <taxon>Arthropoda</taxon>
        <taxon>Hexapoda</taxon>
        <taxon>Insecta</taxon>
        <taxon>Pterygota</taxon>
        <taxon>Neoptera</taxon>
        <taxon>Endopterygota</taxon>
        <taxon>Coleoptera</taxon>
        <taxon>Polyphaga</taxon>
        <taxon>Scarabaeiformia</taxon>
        <taxon>Scarabaeidae</taxon>
        <taxon>Dynastinae</taxon>
        <taxon>Oryctes</taxon>
    </lineage>
</organism>
<keyword evidence="4 15" id="KW-0472">Membrane</keyword>
<dbReference type="EMBL" id="LJIG01001827">
    <property type="protein sequence ID" value="KRT85113.1"/>
    <property type="molecule type" value="Genomic_DNA"/>
</dbReference>
<keyword evidence="19" id="KW-1185">Reference proteome</keyword>
<keyword evidence="6" id="KW-0675">Receptor</keyword>
<dbReference type="InterPro" id="IPR000719">
    <property type="entry name" value="Prot_kinase_dom"/>
</dbReference>
<keyword evidence="10 13" id="KW-0547">Nucleotide-binding</keyword>
<dbReference type="Gene3D" id="3.30.200.20">
    <property type="entry name" value="Phosphorylase Kinase, domain 1"/>
    <property type="match status" value="1"/>
</dbReference>
<evidence type="ECO:0000256" key="2">
    <source>
        <dbReference type="ARBA" id="ARBA00022692"/>
    </source>
</evidence>